<protein>
    <recommendedName>
        <fullName evidence="3">Retrotransposon gag domain-containing protein</fullName>
    </recommendedName>
</protein>
<name>A0A371CYI8_9APHY</name>
<gene>
    <name evidence="1" type="ORF">OH76DRAFT_1304573</name>
</gene>
<reference evidence="1 2" key="1">
    <citation type="journal article" date="2018" name="Biotechnol. Biofuels">
        <title>Integrative visual omics of the white-rot fungus Polyporus brumalis exposes the biotechnological potential of its oxidative enzymes for delignifying raw plant biomass.</title>
        <authorList>
            <person name="Miyauchi S."/>
            <person name="Rancon A."/>
            <person name="Drula E."/>
            <person name="Hage H."/>
            <person name="Chaduli D."/>
            <person name="Favel A."/>
            <person name="Grisel S."/>
            <person name="Henrissat B."/>
            <person name="Herpoel-Gimbert I."/>
            <person name="Ruiz-Duenas F.J."/>
            <person name="Chevret D."/>
            <person name="Hainaut M."/>
            <person name="Lin J."/>
            <person name="Wang M."/>
            <person name="Pangilinan J."/>
            <person name="Lipzen A."/>
            <person name="Lesage-Meessen L."/>
            <person name="Navarro D."/>
            <person name="Riley R."/>
            <person name="Grigoriev I.V."/>
            <person name="Zhou S."/>
            <person name="Raouche S."/>
            <person name="Rosso M.N."/>
        </authorList>
    </citation>
    <scope>NUCLEOTIDE SEQUENCE [LARGE SCALE GENOMIC DNA]</scope>
    <source>
        <strain evidence="1 2">BRFM 1820</strain>
    </source>
</reference>
<dbReference type="STRING" id="139420.A0A371CYI8"/>
<feature type="non-terminal residue" evidence="1">
    <location>
        <position position="1"/>
    </location>
</feature>
<accession>A0A371CYI8</accession>
<dbReference type="OrthoDB" id="2802262at2759"/>
<evidence type="ECO:0008006" key="3">
    <source>
        <dbReference type="Google" id="ProtNLM"/>
    </source>
</evidence>
<evidence type="ECO:0000313" key="2">
    <source>
        <dbReference type="Proteomes" id="UP000256964"/>
    </source>
</evidence>
<proteinExistence type="predicted"/>
<sequence length="170" mass="20091">DIVPTWDGDTHTLARWIIRVNTISKKSETVRTQLGMIVPQRLTGRAEQWYYSLPEARREQCEQAWDDMRAVIGSYYMNRAWTDRTRKEALAIRYRERGHERELPSDYFIRKKELLELAYDNSEREVNGDIMAGAPFSWHTLIPVDSFNTTEELQTAIKLREEELIRLDAL</sequence>
<keyword evidence="2" id="KW-1185">Reference proteome</keyword>
<feature type="non-terminal residue" evidence="1">
    <location>
        <position position="170"/>
    </location>
</feature>
<evidence type="ECO:0000313" key="1">
    <source>
        <dbReference type="EMBL" id="RDX45326.1"/>
    </source>
</evidence>
<dbReference type="EMBL" id="KZ857438">
    <property type="protein sequence ID" value="RDX45326.1"/>
    <property type="molecule type" value="Genomic_DNA"/>
</dbReference>
<organism evidence="1 2">
    <name type="scientific">Lentinus brumalis</name>
    <dbReference type="NCBI Taxonomy" id="2498619"/>
    <lineage>
        <taxon>Eukaryota</taxon>
        <taxon>Fungi</taxon>
        <taxon>Dikarya</taxon>
        <taxon>Basidiomycota</taxon>
        <taxon>Agaricomycotina</taxon>
        <taxon>Agaricomycetes</taxon>
        <taxon>Polyporales</taxon>
        <taxon>Polyporaceae</taxon>
        <taxon>Lentinus</taxon>
    </lineage>
</organism>
<dbReference type="Proteomes" id="UP000256964">
    <property type="component" value="Unassembled WGS sequence"/>
</dbReference>
<dbReference type="AlphaFoldDB" id="A0A371CYI8"/>